<keyword evidence="2 6" id="KW-0812">Transmembrane</keyword>
<comment type="subcellular location">
    <subcellularLocation>
        <location evidence="1">Membrane</location>
        <topology evidence="1">Multi-pass membrane protein</topology>
    </subcellularLocation>
</comment>
<gene>
    <name evidence="8" type="ORF">E3O49_04360</name>
</gene>
<dbReference type="EMBL" id="SOFY01000014">
    <property type="protein sequence ID" value="TFC51302.1"/>
    <property type="molecule type" value="Genomic_DNA"/>
</dbReference>
<reference evidence="8 9" key="1">
    <citation type="submission" date="2019-03" db="EMBL/GenBank/DDBJ databases">
        <title>Genomics of glacier-inhabiting Cryobacterium strains.</title>
        <authorList>
            <person name="Liu Q."/>
            <person name="Xin Y.-H."/>
        </authorList>
    </citation>
    <scope>NUCLEOTIDE SEQUENCE [LARGE SCALE GENOMIC DNA]</scope>
    <source>
        <strain evidence="9">TMT1-22</strain>
    </source>
</reference>
<evidence type="ECO:0000256" key="6">
    <source>
        <dbReference type="SAM" id="Phobius"/>
    </source>
</evidence>
<evidence type="ECO:0000256" key="4">
    <source>
        <dbReference type="ARBA" id="ARBA00023136"/>
    </source>
</evidence>
<dbReference type="RefSeq" id="WP_134451044.1">
    <property type="nucleotide sequence ID" value="NZ_SOFY01000014.1"/>
</dbReference>
<feature type="transmembrane region" description="Helical" evidence="6">
    <location>
        <begin position="88"/>
        <end position="107"/>
    </location>
</feature>
<organism evidence="8 9">
    <name type="scientific">Cryobacterium shii</name>
    <dbReference type="NCBI Taxonomy" id="1259235"/>
    <lineage>
        <taxon>Bacteria</taxon>
        <taxon>Bacillati</taxon>
        <taxon>Actinomycetota</taxon>
        <taxon>Actinomycetes</taxon>
        <taxon>Micrococcales</taxon>
        <taxon>Microbacteriaceae</taxon>
        <taxon>Cryobacterium</taxon>
    </lineage>
</organism>
<keyword evidence="9" id="KW-1185">Reference proteome</keyword>
<dbReference type="GO" id="GO:0016020">
    <property type="term" value="C:membrane"/>
    <property type="evidence" value="ECO:0007669"/>
    <property type="project" value="UniProtKB-SubCell"/>
</dbReference>
<feature type="transmembrane region" description="Helical" evidence="6">
    <location>
        <begin position="119"/>
        <end position="140"/>
    </location>
</feature>
<feature type="compositionally biased region" description="Basic and acidic residues" evidence="5">
    <location>
        <begin position="189"/>
        <end position="205"/>
    </location>
</feature>
<feature type="region of interest" description="Disordered" evidence="5">
    <location>
        <begin position="184"/>
        <end position="205"/>
    </location>
</feature>
<feature type="transmembrane region" description="Helical" evidence="6">
    <location>
        <begin position="51"/>
        <end position="68"/>
    </location>
</feature>
<evidence type="ECO:0000313" key="9">
    <source>
        <dbReference type="Proteomes" id="UP000297403"/>
    </source>
</evidence>
<proteinExistence type="predicted"/>
<name>A0AAQ2C825_9MICO</name>
<dbReference type="Pfam" id="PF01794">
    <property type="entry name" value="Ferric_reduct"/>
    <property type="match status" value="1"/>
</dbReference>
<dbReference type="Proteomes" id="UP000297403">
    <property type="component" value="Unassembled WGS sequence"/>
</dbReference>
<feature type="transmembrane region" description="Helical" evidence="6">
    <location>
        <begin position="12"/>
        <end position="30"/>
    </location>
</feature>
<accession>A0AAQ2C825</accession>
<protein>
    <submittedName>
        <fullName evidence="8">Iron reductase</fullName>
    </submittedName>
</protein>
<evidence type="ECO:0000256" key="5">
    <source>
        <dbReference type="SAM" id="MobiDB-lite"/>
    </source>
</evidence>
<sequence>MNEALWALGRGTGVVALALFTMSVLLGILTRSGRPLFGLPRFALTLVHRNVALLATAFLAVHLVTLLGDSYAQLRLVDFVVPFLGAYKPFWLGLGTVAVDLLIAVVLTSPERASVGVRVFRAVHWLTYLIWPVALLHGIGNGTDAGAGWFIAFAVVCAVAVLSALLWRLTGGFAPLGSVRADLTQGDQNRTDPKRTDPNRVERNR</sequence>
<evidence type="ECO:0000256" key="2">
    <source>
        <dbReference type="ARBA" id="ARBA00022692"/>
    </source>
</evidence>
<evidence type="ECO:0000256" key="3">
    <source>
        <dbReference type="ARBA" id="ARBA00022989"/>
    </source>
</evidence>
<comment type="caution">
    <text evidence="8">The sequence shown here is derived from an EMBL/GenBank/DDBJ whole genome shotgun (WGS) entry which is preliminary data.</text>
</comment>
<feature type="transmembrane region" description="Helical" evidence="6">
    <location>
        <begin position="146"/>
        <end position="167"/>
    </location>
</feature>
<feature type="domain" description="Ferric oxidoreductase" evidence="7">
    <location>
        <begin position="12"/>
        <end position="134"/>
    </location>
</feature>
<dbReference type="InterPro" id="IPR013130">
    <property type="entry name" value="Fe3_Rdtase_TM_dom"/>
</dbReference>
<keyword evidence="4 6" id="KW-0472">Membrane</keyword>
<keyword evidence="3 6" id="KW-1133">Transmembrane helix</keyword>
<evidence type="ECO:0000313" key="8">
    <source>
        <dbReference type="EMBL" id="TFC51302.1"/>
    </source>
</evidence>
<evidence type="ECO:0000259" key="7">
    <source>
        <dbReference type="Pfam" id="PF01794"/>
    </source>
</evidence>
<dbReference type="AlphaFoldDB" id="A0AAQ2C825"/>
<evidence type="ECO:0000256" key="1">
    <source>
        <dbReference type="ARBA" id="ARBA00004141"/>
    </source>
</evidence>